<dbReference type="InterPro" id="IPR036941">
    <property type="entry name" value="Rcpt_L-dom_sf"/>
</dbReference>
<dbReference type="Proteomes" id="UP000494206">
    <property type="component" value="Unassembled WGS sequence"/>
</dbReference>
<accession>A0A8S1EDP5</accession>
<protein>
    <recommendedName>
        <fullName evidence="2">Receptor L-domain domain-containing protein</fullName>
    </recommendedName>
</protein>
<keyword evidence="4" id="KW-1185">Reference proteome</keyword>
<dbReference type="Gene3D" id="3.80.20.20">
    <property type="entry name" value="Receptor L-domain"/>
    <property type="match status" value="2"/>
</dbReference>
<name>A0A8S1EDP5_9PELO</name>
<dbReference type="AlphaFoldDB" id="A0A8S1EDP5"/>
<sequence length="460" mass="52822">MNENCIWLVGDVIITDEYDYDYLKERFANITRLSGSLKIQNTTFTDLGFLKNLTLIDQNLQKTDNPANVEIKNNLKLTNLGFSPKIDGINIEIVNNPNICISPQDLVKMTDTEQNSDKIFDVKLCENSESPESYCIIPKSGLLKDFPNYCVYLFGDLVIDENFDFANSYKLNSVIAIYGTLRIENSKIRTANFLPNLNRIYAIQQKRPPMEIIDNPYLYLMFDNHLIREIYSTLPIYITNNPRLRISSFSCMTMMTWKMANVSNNLLNCNETTDILKVPFDSTPLNSDVYFGIPRYYTMANSPADHQSDPGSQIVPNENEPAETSGESEPNEKCQSDSFANPEHEYSHSIYINSSTKHLPEIFDTIDTVKGVIMEGPSDITVHELKVFFEKIIFFQDSIIVNNTNYDDLSFLNPYLIESVKNKFTIIIMNNPNLKRIGMPIKNCRFCYGWIRIEDNPLLD</sequence>
<feature type="region of interest" description="Disordered" evidence="1">
    <location>
        <begin position="302"/>
        <end position="339"/>
    </location>
</feature>
<gene>
    <name evidence="3" type="ORF">CBOVIS_LOCUS1518</name>
</gene>
<feature type="domain" description="Receptor L-domain" evidence="2">
    <location>
        <begin position="150"/>
        <end position="249"/>
    </location>
</feature>
<dbReference type="OrthoDB" id="5791480at2759"/>
<dbReference type="SUPFAM" id="SSF52058">
    <property type="entry name" value="L domain-like"/>
    <property type="match status" value="3"/>
</dbReference>
<comment type="caution">
    <text evidence="3">The sequence shown here is derived from an EMBL/GenBank/DDBJ whole genome shotgun (WGS) entry which is preliminary data.</text>
</comment>
<feature type="compositionally biased region" description="Polar residues" evidence="1">
    <location>
        <begin position="302"/>
        <end position="316"/>
    </location>
</feature>
<evidence type="ECO:0000313" key="3">
    <source>
        <dbReference type="EMBL" id="CAB3398221.1"/>
    </source>
</evidence>
<proteinExistence type="predicted"/>
<dbReference type="EMBL" id="CADEPM010000001">
    <property type="protein sequence ID" value="CAB3398221.1"/>
    <property type="molecule type" value="Genomic_DNA"/>
</dbReference>
<feature type="domain" description="Receptor L-domain" evidence="2">
    <location>
        <begin position="4"/>
        <end position="104"/>
    </location>
</feature>
<organism evidence="3 4">
    <name type="scientific">Caenorhabditis bovis</name>
    <dbReference type="NCBI Taxonomy" id="2654633"/>
    <lineage>
        <taxon>Eukaryota</taxon>
        <taxon>Metazoa</taxon>
        <taxon>Ecdysozoa</taxon>
        <taxon>Nematoda</taxon>
        <taxon>Chromadorea</taxon>
        <taxon>Rhabditida</taxon>
        <taxon>Rhabditina</taxon>
        <taxon>Rhabditomorpha</taxon>
        <taxon>Rhabditoidea</taxon>
        <taxon>Rhabditidae</taxon>
        <taxon>Peloderinae</taxon>
        <taxon>Caenorhabditis</taxon>
    </lineage>
</organism>
<evidence type="ECO:0000256" key="1">
    <source>
        <dbReference type="SAM" id="MobiDB-lite"/>
    </source>
</evidence>
<dbReference type="PANTHER" id="PTHR21662">
    <property type="entry name" value="RECEPTOR PROTEIN-TYROSINE KINASE"/>
    <property type="match status" value="1"/>
</dbReference>
<reference evidence="3 4" key="1">
    <citation type="submission" date="2020-04" db="EMBL/GenBank/DDBJ databases">
        <authorList>
            <person name="Laetsch R D."/>
            <person name="Stevens L."/>
            <person name="Kumar S."/>
            <person name="Blaxter L. M."/>
        </authorList>
    </citation>
    <scope>NUCLEOTIDE SEQUENCE [LARGE SCALE GENOMIC DNA]</scope>
</reference>
<dbReference type="InterPro" id="IPR000494">
    <property type="entry name" value="Rcpt_L-dom"/>
</dbReference>
<evidence type="ECO:0000313" key="4">
    <source>
        <dbReference type="Proteomes" id="UP000494206"/>
    </source>
</evidence>
<feature type="domain" description="Receptor L-domain" evidence="2">
    <location>
        <begin position="383"/>
        <end position="459"/>
    </location>
</feature>
<dbReference type="PANTHER" id="PTHR21662:SF58">
    <property type="entry name" value="RECEPTOR L-DOMAIN DOMAIN-CONTAINING PROTEIN"/>
    <property type="match status" value="1"/>
</dbReference>
<dbReference type="InterPro" id="IPR053079">
    <property type="entry name" value="SPS2_domain"/>
</dbReference>
<evidence type="ECO:0000259" key="2">
    <source>
        <dbReference type="Pfam" id="PF01030"/>
    </source>
</evidence>
<dbReference type="Pfam" id="PF01030">
    <property type="entry name" value="Recep_L_domain"/>
    <property type="match status" value="3"/>
</dbReference>